<dbReference type="InterPro" id="IPR003777">
    <property type="entry name" value="XdhC_CoxI"/>
</dbReference>
<dbReference type="AlphaFoldDB" id="A0A1G9JWW7"/>
<dbReference type="Gene3D" id="3.40.50.720">
    <property type="entry name" value="NAD(P)-binding Rossmann-like Domain"/>
    <property type="match status" value="1"/>
</dbReference>
<dbReference type="PANTHER" id="PTHR30388">
    <property type="entry name" value="ALDEHYDE OXIDOREDUCTASE MOLYBDENUM COFACTOR ASSEMBLY PROTEIN"/>
    <property type="match status" value="1"/>
</dbReference>
<keyword evidence="4" id="KW-1185">Reference proteome</keyword>
<reference evidence="3 4" key="1">
    <citation type="submission" date="2016-10" db="EMBL/GenBank/DDBJ databases">
        <authorList>
            <person name="de Groot N.N."/>
        </authorList>
    </citation>
    <scope>NUCLEOTIDE SEQUENCE [LARGE SCALE GENOMIC DNA]</scope>
    <source>
        <strain evidence="3 4">DSM 14789</strain>
    </source>
</reference>
<feature type="domain" description="XdhC Rossmann" evidence="2">
    <location>
        <begin position="170"/>
        <end position="312"/>
    </location>
</feature>
<evidence type="ECO:0000259" key="2">
    <source>
        <dbReference type="Pfam" id="PF13478"/>
    </source>
</evidence>
<dbReference type="Proteomes" id="UP000198654">
    <property type="component" value="Unassembled WGS sequence"/>
</dbReference>
<dbReference type="RefSeq" id="WP_089727402.1">
    <property type="nucleotide sequence ID" value="NZ_FNGI01000003.1"/>
</dbReference>
<dbReference type="OrthoDB" id="9815497at2"/>
<dbReference type="InterPro" id="IPR027051">
    <property type="entry name" value="XdhC_Rossmann_dom"/>
</dbReference>
<dbReference type="Pfam" id="PF13478">
    <property type="entry name" value="XdhC_C"/>
    <property type="match status" value="1"/>
</dbReference>
<dbReference type="Pfam" id="PF02625">
    <property type="entry name" value="XdhC_CoxI"/>
    <property type="match status" value="1"/>
</dbReference>
<accession>A0A1G9JWW7</accession>
<dbReference type="EMBL" id="FNGI01000003">
    <property type="protein sequence ID" value="SDL41675.1"/>
    <property type="molecule type" value="Genomic_DNA"/>
</dbReference>
<dbReference type="InterPro" id="IPR052698">
    <property type="entry name" value="MoCofactor_Util/Proc"/>
</dbReference>
<evidence type="ECO:0000259" key="1">
    <source>
        <dbReference type="Pfam" id="PF02625"/>
    </source>
</evidence>
<organism evidence="3 4">
    <name type="scientific">Modicisalibacter muralis</name>
    <dbReference type="NCBI Taxonomy" id="119000"/>
    <lineage>
        <taxon>Bacteria</taxon>
        <taxon>Pseudomonadati</taxon>
        <taxon>Pseudomonadota</taxon>
        <taxon>Gammaproteobacteria</taxon>
        <taxon>Oceanospirillales</taxon>
        <taxon>Halomonadaceae</taxon>
        <taxon>Modicisalibacter</taxon>
    </lineage>
</organism>
<evidence type="ECO:0000313" key="3">
    <source>
        <dbReference type="EMBL" id="SDL41675.1"/>
    </source>
</evidence>
<dbReference type="PANTHER" id="PTHR30388:SF4">
    <property type="entry name" value="MOLYBDENUM COFACTOR INSERTION CHAPERONE PAOD"/>
    <property type="match status" value="1"/>
</dbReference>
<feature type="domain" description="XdhC- CoxI" evidence="1">
    <location>
        <begin position="15"/>
        <end position="82"/>
    </location>
</feature>
<sequence length="324" mass="34895">MRDLDLRVMAQALEWAREGRTIWLCTVLATYGSSPRAPGSLLVARGDGQYVGSLSGGCVEEDFIARLRDGAFTRPAAIQRYGESREESRRFALPCGGVLEILIERREADGDWCHHLEALHGALLGQKKLIRRVELDAGRYSLASDEASQGPRVATAPGVAWIRIGPVLRLILAGISPVAEACAGFARTLGYEVIVCDPREQACADFAIEDVEVQPLLPSLFIASGVCHAATAVVALTHDPRIDDLAMIEAIRTPAFYIGVMGSRRTSDARATRLIRSGGLGDEDIARIRMPIGLDLGSKTPAEIALAVVADVMRVHNGCSRDAL</sequence>
<name>A0A1G9JWW7_9GAMM</name>
<proteinExistence type="predicted"/>
<evidence type="ECO:0000313" key="4">
    <source>
        <dbReference type="Proteomes" id="UP000198654"/>
    </source>
</evidence>
<protein>
    <submittedName>
        <fullName evidence="3">Xanthine dehydrogenase accessory factor</fullName>
    </submittedName>
</protein>
<gene>
    <name evidence="3" type="ORF">SAMN05661010_01646</name>
</gene>
<dbReference type="STRING" id="119000.SAMN05661010_01646"/>